<comment type="subcellular location">
    <subcellularLocation>
        <location evidence="1">Nucleus</location>
    </subcellularLocation>
</comment>
<keyword evidence="1" id="KW-0862">Zinc</keyword>
<keyword evidence="1" id="KW-0539">Nucleus</keyword>
<keyword evidence="1" id="KW-0863">Zinc-finger</keyword>
<proteinExistence type="inferred from homology"/>
<name>A0AA39RBX2_ACESA</name>
<sequence>MRSTQRSESMNNYMKEYVCSREKLFDLFPQIDRALMRLRNNFFTDKYASNTKSPVILSHMKSLEKHASSIYTYLIYCDITKEINDSIKDRIDFQQVVEDGDWDSSKHNLPVLSCECKLLQNKGIPCCHMFYVMKVENITKIPESLIFKRWTKSAADDVHIHLQPDDDCSKSVDIARFASLSAECRVQLYLSPWEPNRRRFQFD</sequence>
<dbReference type="PANTHER" id="PTHR31669:SF251">
    <property type="entry name" value="PROTEIN FAR1-RELATED SEQUENCE"/>
    <property type="match status" value="1"/>
</dbReference>
<comment type="similarity">
    <text evidence="1">Belongs to the FHY3/FAR1 family.</text>
</comment>
<dbReference type="GO" id="GO:0008270">
    <property type="term" value="F:zinc ion binding"/>
    <property type="evidence" value="ECO:0007669"/>
    <property type="project" value="UniProtKB-UniRule"/>
</dbReference>
<dbReference type="GO" id="GO:0005634">
    <property type="term" value="C:nucleus"/>
    <property type="evidence" value="ECO:0007669"/>
    <property type="project" value="UniProtKB-SubCell"/>
</dbReference>
<dbReference type="PANTHER" id="PTHR31669">
    <property type="entry name" value="PROTEIN FAR1-RELATED SEQUENCE 10-RELATED"/>
    <property type="match status" value="1"/>
</dbReference>
<comment type="caution">
    <text evidence="2">The sequence shown here is derived from an EMBL/GenBank/DDBJ whole genome shotgun (WGS) entry which is preliminary data.</text>
</comment>
<keyword evidence="3" id="KW-1185">Reference proteome</keyword>
<gene>
    <name evidence="2" type="ORF">LWI29_004613</name>
</gene>
<dbReference type="AlphaFoldDB" id="A0AA39RBX2"/>
<dbReference type="Proteomes" id="UP001168877">
    <property type="component" value="Unassembled WGS sequence"/>
</dbReference>
<protein>
    <recommendedName>
        <fullName evidence="1">Protein FAR1-RELATED SEQUENCE</fullName>
    </recommendedName>
</protein>
<comment type="function">
    <text evidence="1">Putative transcription activator involved in regulating light control of development.</text>
</comment>
<dbReference type="GO" id="GO:0006355">
    <property type="term" value="P:regulation of DNA-templated transcription"/>
    <property type="evidence" value="ECO:0007669"/>
    <property type="project" value="UniProtKB-UniRule"/>
</dbReference>
<evidence type="ECO:0000256" key="1">
    <source>
        <dbReference type="RuleBase" id="RU367018"/>
    </source>
</evidence>
<evidence type="ECO:0000313" key="3">
    <source>
        <dbReference type="Proteomes" id="UP001168877"/>
    </source>
</evidence>
<accession>A0AA39RBX2</accession>
<keyword evidence="1" id="KW-0479">Metal-binding</keyword>
<dbReference type="InterPro" id="IPR031052">
    <property type="entry name" value="FHY3/FAR1"/>
</dbReference>
<evidence type="ECO:0000313" key="2">
    <source>
        <dbReference type="EMBL" id="KAK0570663.1"/>
    </source>
</evidence>
<reference evidence="2" key="2">
    <citation type="submission" date="2023-06" db="EMBL/GenBank/DDBJ databases">
        <authorList>
            <person name="Swenson N.G."/>
            <person name="Wegrzyn J.L."/>
            <person name="Mcevoy S.L."/>
        </authorList>
    </citation>
    <scope>NUCLEOTIDE SEQUENCE</scope>
    <source>
        <strain evidence="2">NS2018</strain>
        <tissue evidence="2">Leaf</tissue>
    </source>
</reference>
<dbReference type="EMBL" id="JAUESC010000388">
    <property type="protein sequence ID" value="KAK0570663.1"/>
    <property type="molecule type" value="Genomic_DNA"/>
</dbReference>
<organism evidence="2 3">
    <name type="scientific">Acer saccharum</name>
    <name type="common">Sugar maple</name>
    <dbReference type="NCBI Taxonomy" id="4024"/>
    <lineage>
        <taxon>Eukaryota</taxon>
        <taxon>Viridiplantae</taxon>
        <taxon>Streptophyta</taxon>
        <taxon>Embryophyta</taxon>
        <taxon>Tracheophyta</taxon>
        <taxon>Spermatophyta</taxon>
        <taxon>Magnoliopsida</taxon>
        <taxon>eudicotyledons</taxon>
        <taxon>Gunneridae</taxon>
        <taxon>Pentapetalae</taxon>
        <taxon>rosids</taxon>
        <taxon>malvids</taxon>
        <taxon>Sapindales</taxon>
        <taxon>Sapindaceae</taxon>
        <taxon>Hippocastanoideae</taxon>
        <taxon>Acereae</taxon>
        <taxon>Acer</taxon>
    </lineage>
</organism>
<reference evidence="2" key="1">
    <citation type="journal article" date="2022" name="Plant J.">
        <title>Strategies of tolerance reflected in two North American maple genomes.</title>
        <authorList>
            <person name="McEvoy S.L."/>
            <person name="Sezen U.U."/>
            <person name="Trouern-Trend A."/>
            <person name="McMahon S.M."/>
            <person name="Schaberg P.G."/>
            <person name="Yang J."/>
            <person name="Wegrzyn J.L."/>
            <person name="Swenson N.G."/>
        </authorList>
    </citation>
    <scope>NUCLEOTIDE SEQUENCE</scope>
    <source>
        <strain evidence="2">NS2018</strain>
    </source>
</reference>